<evidence type="ECO:0000313" key="3">
    <source>
        <dbReference type="Proteomes" id="UP000241890"/>
    </source>
</evidence>
<gene>
    <name evidence="2" type="ORF">FCC1311_044102</name>
</gene>
<dbReference type="EMBL" id="BEYU01000040">
    <property type="protein sequence ID" value="GBG28187.1"/>
    <property type="molecule type" value="Genomic_DNA"/>
</dbReference>
<evidence type="ECO:0000313" key="2">
    <source>
        <dbReference type="EMBL" id="GBG28187.1"/>
    </source>
</evidence>
<reference evidence="2 3" key="1">
    <citation type="submission" date="2017-12" db="EMBL/GenBank/DDBJ databases">
        <title>Sequencing, de novo assembly and annotation of complete genome of a new Thraustochytrid species, strain FCC1311.</title>
        <authorList>
            <person name="Sedici K."/>
            <person name="Godart F."/>
            <person name="Aiese Cigliano R."/>
            <person name="Sanseverino W."/>
            <person name="Barakat M."/>
            <person name="Ortet P."/>
            <person name="Marechal E."/>
            <person name="Cagnac O."/>
            <person name="Amato A."/>
        </authorList>
    </citation>
    <scope>NUCLEOTIDE SEQUENCE [LARGE SCALE GENOMIC DNA]</scope>
</reference>
<name>A0A2R5GB04_9STRA</name>
<proteinExistence type="predicted"/>
<keyword evidence="3" id="KW-1185">Reference proteome</keyword>
<accession>A0A2R5GB04</accession>
<dbReference type="InParanoid" id="A0A2R5GB04"/>
<comment type="caution">
    <text evidence="2">The sequence shown here is derived from an EMBL/GenBank/DDBJ whole genome shotgun (WGS) entry which is preliminary data.</text>
</comment>
<sequence>MAQEPRQEPDEVESWILHDPNSFEVMVFLFSLALVHDSELSECKLPIDIICEGDATKLEVDTFSLILSFEKLPHVTALRALVLDDEVKRSPTCISDSNPVARKQGKAAKRALQAHLDQIDKRFYRIFQYLASDEVVKLRTKRDVLGHLPRMQLWVNDPRPSSKKSAALRCLVVGVSDPESKKVKECLPFDLQCLHTPPVHFERRFDYERRRQYRLYRSHNQGSRDIIRPYLPLDMPTYKVLRDVLKSPRRYEVVNVATSTFGLELSVKDMLDRVAPTSMVILGQYLCCSCLGKDAGVDICSHLAHVMIHVLKFMPPMGSLSRETIYLEIIWQKELNQTQYRYLKDSVTSHLRDPQNPGSALRLPPFDKKRSSSDERPINMQRRNGGHAVYMHFAELAKDIDVDAEQKQDHRRDGTGRLEDTDLYRSIWAPREPRPAKPTPYCRHYT</sequence>
<dbReference type="Proteomes" id="UP000241890">
    <property type="component" value="Unassembled WGS sequence"/>
</dbReference>
<feature type="region of interest" description="Disordered" evidence="1">
    <location>
        <begin position="349"/>
        <end position="381"/>
    </location>
</feature>
<evidence type="ECO:0008006" key="4">
    <source>
        <dbReference type="Google" id="ProtNLM"/>
    </source>
</evidence>
<feature type="compositionally biased region" description="Basic and acidic residues" evidence="1">
    <location>
        <begin position="365"/>
        <end position="377"/>
    </location>
</feature>
<evidence type="ECO:0000256" key="1">
    <source>
        <dbReference type="SAM" id="MobiDB-lite"/>
    </source>
</evidence>
<organism evidence="2 3">
    <name type="scientific">Hondaea fermentalgiana</name>
    <dbReference type="NCBI Taxonomy" id="2315210"/>
    <lineage>
        <taxon>Eukaryota</taxon>
        <taxon>Sar</taxon>
        <taxon>Stramenopiles</taxon>
        <taxon>Bigyra</taxon>
        <taxon>Labyrinthulomycetes</taxon>
        <taxon>Thraustochytrida</taxon>
        <taxon>Thraustochytriidae</taxon>
        <taxon>Hondaea</taxon>
    </lineage>
</organism>
<dbReference type="AlphaFoldDB" id="A0A2R5GB04"/>
<protein>
    <recommendedName>
        <fullName evidence="4">SWIM-type domain-containing protein</fullName>
    </recommendedName>
</protein>